<keyword evidence="2" id="KW-1185">Reference proteome</keyword>
<accession>A0A9X3CDZ8</accession>
<proteinExistence type="predicted"/>
<dbReference type="Proteomes" id="UP001155586">
    <property type="component" value="Unassembled WGS sequence"/>
</dbReference>
<dbReference type="AlphaFoldDB" id="A0A9X3CDZ8"/>
<comment type="caution">
    <text evidence="1">The sequence shown here is derived from an EMBL/GenBank/DDBJ whole genome shotgun (WGS) entry which is preliminary data.</text>
</comment>
<feature type="non-terminal residue" evidence="1">
    <location>
        <position position="79"/>
    </location>
</feature>
<organism evidence="1 2">
    <name type="scientific">Vibrio paucivorans</name>
    <dbReference type="NCBI Taxonomy" id="2829489"/>
    <lineage>
        <taxon>Bacteria</taxon>
        <taxon>Pseudomonadati</taxon>
        <taxon>Pseudomonadota</taxon>
        <taxon>Gammaproteobacteria</taxon>
        <taxon>Vibrionales</taxon>
        <taxon>Vibrionaceae</taxon>
        <taxon>Vibrio</taxon>
    </lineage>
</organism>
<sequence length="79" mass="8835">MSGLAEFHGFLDSTPPYTKLEVTGLFNESDLKERQRRRNVGARDTHASTQLSNQITPKLYCSGDGCKSYQYFAALNTSN</sequence>
<evidence type="ECO:0000313" key="1">
    <source>
        <dbReference type="EMBL" id="MCW8334084.1"/>
    </source>
</evidence>
<gene>
    <name evidence="1" type="ORF">MD483_09640</name>
</gene>
<dbReference type="EMBL" id="JAKRRX010000045">
    <property type="protein sequence ID" value="MCW8334084.1"/>
    <property type="molecule type" value="Genomic_DNA"/>
</dbReference>
<reference evidence="1" key="1">
    <citation type="submission" date="2022-02" db="EMBL/GenBank/DDBJ databases">
        <title>Vibrio sp. nov., a new bacterium isolated from Bohai sea, China.</title>
        <authorList>
            <person name="Yuan Y."/>
        </authorList>
    </citation>
    <scope>NUCLEOTIDE SEQUENCE</scope>
    <source>
        <strain evidence="1">DBSS07</strain>
    </source>
</reference>
<evidence type="ECO:0000313" key="2">
    <source>
        <dbReference type="Proteomes" id="UP001155586"/>
    </source>
</evidence>
<dbReference type="RefSeq" id="WP_265687489.1">
    <property type="nucleotide sequence ID" value="NZ_JAKRRX010000045.1"/>
</dbReference>
<name>A0A9X3CDZ8_9VIBR</name>
<protein>
    <submittedName>
        <fullName evidence="1">Uncharacterized protein</fullName>
    </submittedName>
</protein>